<dbReference type="PANTHER" id="PTHR30238">
    <property type="entry name" value="MEMBRANE BOUND PREDICTED REDOX MODULATOR"/>
    <property type="match status" value="1"/>
</dbReference>
<comment type="similarity">
    <text evidence="2">Belongs to the TerC family.</text>
</comment>
<dbReference type="PANTHER" id="PTHR30238:SF0">
    <property type="entry name" value="THYLAKOID MEMBRANE PROTEIN TERC, CHLOROPLASTIC"/>
    <property type="match status" value="1"/>
</dbReference>
<feature type="transmembrane region" description="Helical" evidence="6">
    <location>
        <begin position="254"/>
        <end position="273"/>
    </location>
</feature>
<evidence type="ECO:0000256" key="1">
    <source>
        <dbReference type="ARBA" id="ARBA00004141"/>
    </source>
</evidence>
<sequence length="308" mass="34696">MNSSVWILFNVLILSLLALDLFWFNRKAHVVSVKEALGWSAFWIGLAAIFNVVIYYWLGSKLALEFTAGYLIEKSLSVDNLFVFLMLFAYFKVPAIYQHKVLFWGILGAIVFRAIFIFAGIELLNRFSFMVYILGAFLIFAGIKMFFAKEKPLNPEKNVVLAILRLFIPVTNEYHEANFWVKIKGILHATPLFVVLIIVETTDIVFAIDSVPAVLAISKDPFIVYSSNIFALLGLRSLFFALAGVMELFHYLKYGLALILAFVGSKIVISHWYHLDIVLALGIVGFILIASVVLSLSFPKKPQVGVPQ</sequence>
<comment type="subcellular location">
    <subcellularLocation>
        <location evidence="1">Membrane</location>
        <topology evidence="1">Multi-pass membrane protein</topology>
    </subcellularLocation>
</comment>
<feature type="transmembrane region" description="Helical" evidence="6">
    <location>
        <begin position="6"/>
        <end position="24"/>
    </location>
</feature>
<dbReference type="Pfam" id="PF03741">
    <property type="entry name" value="TerC"/>
    <property type="match status" value="1"/>
</dbReference>
<keyword evidence="3 6" id="KW-0812">Transmembrane</keyword>
<feature type="transmembrane region" description="Helical" evidence="6">
    <location>
        <begin position="70"/>
        <end position="89"/>
    </location>
</feature>
<evidence type="ECO:0000313" key="8">
    <source>
        <dbReference type="Proteomes" id="UP000611723"/>
    </source>
</evidence>
<name>A0A934X183_9BACT</name>
<dbReference type="InterPro" id="IPR005496">
    <property type="entry name" value="Integral_membrane_TerC"/>
</dbReference>
<dbReference type="AlphaFoldDB" id="A0A934X183"/>
<dbReference type="NCBIfam" id="TIGR03718">
    <property type="entry name" value="R_switched_Alx"/>
    <property type="match status" value="1"/>
</dbReference>
<keyword evidence="8" id="KW-1185">Reference proteome</keyword>
<feature type="transmembrane region" description="Helical" evidence="6">
    <location>
        <begin position="192"/>
        <end position="216"/>
    </location>
</feature>
<accession>A0A934X183</accession>
<keyword evidence="5 6" id="KW-0472">Membrane</keyword>
<dbReference type="RefSeq" id="WP_201432783.1">
    <property type="nucleotide sequence ID" value="NZ_JAEQBW010000014.1"/>
</dbReference>
<keyword evidence="4 6" id="KW-1133">Transmembrane helix</keyword>
<dbReference type="EMBL" id="JAEQBW010000014">
    <property type="protein sequence ID" value="MBK6267093.1"/>
    <property type="molecule type" value="Genomic_DNA"/>
</dbReference>
<protein>
    <submittedName>
        <fullName evidence="7">TerC family protein</fullName>
    </submittedName>
</protein>
<feature type="transmembrane region" description="Helical" evidence="6">
    <location>
        <begin position="36"/>
        <end position="58"/>
    </location>
</feature>
<feature type="transmembrane region" description="Helical" evidence="6">
    <location>
        <begin position="101"/>
        <end position="121"/>
    </location>
</feature>
<organism evidence="7 8">
    <name type="scientific">Marivirga aurantiaca</name>
    <dbReference type="NCBI Taxonomy" id="2802615"/>
    <lineage>
        <taxon>Bacteria</taxon>
        <taxon>Pseudomonadati</taxon>
        <taxon>Bacteroidota</taxon>
        <taxon>Cytophagia</taxon>
        <taxon>Cytophagales</taxon>
        <taxon>Marivirgaceae</taxon>
        <taxon>Marivirga</taxon>
    </lineage>
</organism>
<evidence type="ECO:0000256" key="3">
    <source>
        <dbReference type="ARBA" id="ARBA00022692"/>
    </source>
</evidence>
<dbReference type="Proteomes" id="UP000611723">
    <property type="component" value="Unassembled WGS sequence"/>
</dbReference>
<feature type="transmembrane region" description="Helical" evidence="6">
    <location>
        <begin position="279"/>
        <end position="298"/>
    </location>
</feature>
<dbReference type="GO" id="GO:0016020">
    <property type="term" value="C:membrane"/>
    <property type="evidence" value="ECO:0007669"/>
    <property type="project" value="UniProtKB-SubCell"/>
</dbReference>
<proteinExistence type="inferred from homology"/>
<evidence type="ECO:0000256" key="6">
    <source>
        <dbReference type="SAM" id="Phobius"/>
    </source>
</evidence>
<evidence type="ECO:0000256" key="2">
    <source>
        <dbReference type="ARBA" id="ARBA00007511"/>
    </source>
</evidence>
<evidence type="ECO:0000256" key="4">
    <source>
        <dbReference type="ARBA" id="ARBA00022989"/>
    </source>
</evidence>
<dbReference type="InterPro" id="IPR022369">
    <property type="entry name" value="Integral_membrane_TerC_rswitch"/>
</dbReference>
<feature type="transmembrane region" description="Helical" evidence="6">
    <location>
        <begin position="222"/>
        <end position="242"/>
    </location>
</feature>
<evidence type="ECO:0000256" key="5">
    <source>
        <dbReference type="ARBA" id="ARBA00023136"/>
    </source>
</evidence>
<comment type="caution">
    <text evidence="7">The sequence shown here is derived from an EMBL/GenBank/DDBJ whole genome shotgun (WGS) entry which is preliminary data.</text>
</comment>
<reference evidence="7" key="1">
    <citation type="submission" date="2021-01" db="EMBL/GenBank/DDBJ databases">
        <title>Marivirga aurantiaca sp. nov., isolated from intertidal surface sediments.</title>
        <authorList>
            <person name="Zhang M."/>
        </authorList>
    </citation>
    <scope>NUCLEOTIDE SEQUENCE</scope>
    <source>
        <strain evidence="7">S37H4</strain>
    </source>
</reference>
<feature type="transmembrane region" description="Helical" evidence="6">
    <location>
        <begin position="127"/>
        <end position="147"/>
    </location>
</feature>
<evidence type="ECO:0000313" key="7">
    <source>
        <dbReference type="EMBL" id="MBK6267093.1"/>
    </source>
</evidence>
<gene>
    <name evidence="7" type="ORF">JKA74_18760</name>
</gene>